<organism evidence="2">
    <name type="scientific">Mesorhizobium sp. WSM2240</name>
    <dbReference type="NCBI Taxonomy" id="3228851"/>
    <lineage>
        <taxon>Bacteria</taxon>
        <taxon>Pseudomonadati</taxon>
        <taxon>Pseudomonadota</taxon>
        <taxon>Alphaproteobacteria</taxon>
        <taxon>Hyphomicrobiales</taxon>
        <taxon>Phyllobacteriaceae</taxon>
        <taxon>Mesorhizobium</taxon>
    </lineage>
</organism>
<dbReference type="InterPro" id="IPR052553">
    <property type="entry name" value="CbiG_hydrolase"/>
</dbReference>
<dbReference type="PANTHER" id="PTHR37477:SF1">
    <property type="entry name" value="COBALT-PRECORRIN-5A HYDROLASE"/>
    <property type="match status" value="1"/>
</dbReference>
<reference evidence="2" key="1">
    <citation type="submission" date="2024-06" db="EMBL/GenBank/DDBJ databases">
        <title>Mesorhizobium karijinii sp. nov., a symbiont of the iconic Swainsona formosa from arid Australia.</title>
        <authorList>
            <person name="Hill Y.J."/>
            <person name="Watkin E.L.J."/>
            <person name="O'Hara G.W."/>
            <person name="Terpolilli J."/>
            <person name="Tye M.L."/>
            <person name="Kohlmeier M.G."/>
        </authorList>
    </citation>
    <scope>NUCLEOTIDE SEQUENCE</scope>
    <source>
        <strain evidence="2">WSM2240</strain>
    </source>
</reference>
<dbReference type="SUPFAM" id="SSF159664">
    <property type="entry name" value="CobE/GbiG C-terminal domain-like"/>
    <property type="match status" value="1"/>
</dbReference>
<proteinExistence type="predicted"/>
<evidence type="ECO:0000259" key="1">
    <source>
        <dbReference type="Pfam" id="PF01890"/>
    </source>
</evidence>
<dbReference type="GO" id="GO:0009236">
    <property type="term" value="P:cobalamin biosynthetic process"/>
    <property type="evidence" value="ECO:0007669"/>
    <property type="project" value="InterPro"/>
</dbReference>
<dbReference type="Gene3D" id="3.30.420.180">
    <property type="entry name" value="CobE/GbiG C-terminal domain"/>
    <property type="match status" value="1"/>
</dbReference>
<dbReference type="RefSeq" id="WP_353641078.1">
    <property type="nucleotide sequence ID" value="NZ_CP159253.1"/>
</dbReference>
<evidence type="ECO:0000313" key="2">
    <source>
        <dbReference type="EMBL" id="XCG51417.1"/>
    </source>
</evidence>
<dbReference type="InterPro" id="IPR002750">
    <property type="entry name" value="CobE/GbiG_C"/>
</dbReference>
<dbReference type="Pfam" id="PF01890">
    <property type="entry name" value="CbiG_C"/>
    <property type="match status" value="1"/>
</dbReference>
<gene>
    <name evidence="2" type="ORF">ABVK50_13480</name>
</gene>
<sequence>MIVAGIGCRKGVSTAEITAAVKATLETHGLDVGALSSLATTAFKREEKAIFAAGRELGLPVIVMEDEAPLLGVSTHSDLSQALAGVPSVSEAAALAAAGKGARLYGPRIVIGPVTCALAISGNAA</sequence>
<dbReference type="InterPro" id="IPR036518">
    <property type="entry name" value="CobE/GbiG_C_sf"/>
</dbReference>
<feature type="domain" description="CobE/GbiG C-terminal" evidence="1">
    <location>
        <begin position="2"/>
        <end position="119"/>
    </location>
</feature>
<protein>
    <submittedName>
        <fullName evidence="2">Cobalamin biosynthesis protein</fullName>
    </submittedName>
</protein>
<dbReference type="PANTHER" id="PTHR37477">
    <property type="entry name" value="COBALT-PRECORRIN-5A HYDROLASE"/>
    <property type="match status" value="1"/>
</dbReference>
<dbReference type="AlphaFoldDB" id="A0AAU8CYL2"/>
<dbReference type="EMBL" id="CP159253">
    <property type="protein sequence ID" value="XCG51417.1"/>
    <property type="molecule type" value="Genomic_DNA"/>
</dbReference>
<accession>A0AAU8CYL2</accession>
<name>A0AAU8CYL2_9HYPH</name>